<keyword evidence="13" id="KW-1185">Reference proteome</keyword>
<comment type="catalytic activity">
    <reaction evidence="8">
        <text>L-seryl-[protein] + ATP = O-phospho-L-seryl-[protein] + ADP + H(+)</text>
        <dbReference type="Rhea" id="RHEA:17989"/>
        <dbReference type="Rhea" id="RHEA-COMP:9863"/>
        <dbReference type="Rhea" id="RHEA-COMP:11604"/>
        <dbReference type="ChEBI" id="CHEBI:15378"/>
        <dbReference type="ChEBI" id="CHEBI:29999"/>
        <dbReference type="ChEBI" id="CHEBI:30616"/>
        <dbReference type="ChEBI" id="CHEBI:83421"/>
        <dbReference type="ChEBI" id="CHEBI:456216"/>
        <dbReference type="EC" id="2.7.11.1"/>
    </reaction>
</comment>
<evidence type="ECO:0000256" key="8">
    <source>
        <dbReference type="ARBA" id="ARBA00048679"/>
    </source>
</evidence>
<evidence type="ECO:0000256" key="5">
    <source>
        <dbReference type="ARBA" id="ARBA00022777"/>
    </source>
</evidence>
<dbReference type="OrthoDB" id="6513151at2759"/>
<evidence type="ECO:0000256" key="4">
    <source>
        <dbReference type="ARBA" id="ARBA00022741"/>
    </source>
</evidence>
<dbReference type="AlphaFoldDB" id="B6JX36"/>
<dbReference type="GO" id="GO:0004674">
    <property type="term" value="F:protein serine/threonine kinase activity"/>
    <property type="evidence" value="ECO:0000318"/>
    <property type="project" value="GO_Central"/>
</dbReference>
<dbReference type="InterPro" id="IPR011009">
    <property type="entry name" value="Kinase-like_dom_sf"/>
</dbReference>
<evidence type="ECO:0000313" key="13">
    <source>
        <dbReference type="Proteomes" id="UP000001744"/>
    </source>
</evidence>
<accession>B6JX36</accession>
<feature type="domain" description="Protein kinase" evidence="10">
    <location>
        <begin position="205"/>
        <end position="470"/>
    </location>
</feature>
<evidence type="ECO:0000256" key="6">
    <source>
        <dbReference type="ARBA" id="ARBA00022840"/>
    </source>
</evidence>
<dbReference type="GO" id="GO:0035556">
    <property type="term" value="P:intracellular signal transduction"/>
    <property type="evidence" value="ECO:0000318"/>
    <property type="project" value="GO_Central"/>
</dbReference>
<dbReference type="Gene3D" id="1.10.510.10">
    <property type="entry name" value="Transferase(Phosphotransferase) domain 1"/>
    <property type="match status" value="1"/>
</dbReference>
<dbReference type="GO" id="GO:0005524">
    <property type="term" value="F:ATP binding"/>
    <property type="evidence" value="ECO:0007669"/>
    <property type="project" value="UniProtKB-KW"/>
</dbReference>
<dbReference type="GO" id="GO:0005829">
    <property type="term" value="C:cytosol"/>
    <property type="evidence" value="ECO:0000318"/>
    <property type="project" value="GO_Central"/>
</dbReference>
<dbReference type="SUPFAM" id="SSF56112">
    <property type="entry name" value="Protein kinase-like (PK-like)"/>
    <property type="match status" value="1"/>
</dbReference>
<dbReference type="PROSITE" id="PS00108">
    <property type="entry name" value="PROTEIN_KINASE_ST"/>
    <property type="match status" value="1"/>
</dbReference>
<dbReference type="GO" id="GO:0005634">
    <property type="term" value="C:nucleus"/>
    <property type="evidence" value="ECO:0000318"/>
    <property type="project" value="GO_Central"/>
</dbReference>
<dbReference type="SMART" id="SM00220">
    <property type="entry name" value="S_TKc"/>
    <property type="match status" value="1"/>
</dbReference>
<dbReference type="PANTHER" id="PTHR24343">
    <property type="entry name" value="SERINE/THREONINE KINASE"/>
    <property type="match status" value="1"/>
</dbReference>
<dbReference type="RefSeq" id="XP_002172230.1">
    <property type="nucleotide sequence ID" value="XM_002172194.2"/>
</dbReference>
<dbReference type="STRING" id="402676.B6JX36"/>
<dbReference type="GeneID" id="7050834"/>
<gene>
    <name evidence="12" type="primary">ppk8</name>
    <name evidence="11" type="ORF">SJAG_00963</name>
</gene>
<dbReference type="eggNOG" id="KOG0590">
    <property type="taxonomic scope" value="Eukaryota"/>
</dbReference>
<dbReference type="VEuPathDB" id="FungiDB:SJAG_00963"/>
<dbReference type="CDD" id="cd13994">
    <property type="entry name" value="STKc_HAL4_like"/>
    <property type="match status" value="1"/>
</dbReference>
<keyword evidence="2" id="KW-0723">Serine/threonine-protein kinase</keyword>
<dbReference type="GO" id="GO:0005737">
    <property type="term" value="C:cytoplasm"/>
    <property type="evidence" value="ECO:0000318"/>
    <property type="project" value="GO_Central"/>
</dbReference>
<evidence type="ECO:0000259" key="10">
    <source>
        <dbReference type="PROSITE" id="PS50011"/>
    </source>
</evidence>
<organism evidence="11 13">
    <name type="scientific">Schizosaccharomyces japonicus (strain yFS275 / FY16936)</name>
    <name type="common">Fission yeast</name>
    <dbReference type="NCBI Taxonomy" id="402676"/>
    <lineage>
        <taxon>Eukaryota</taxon>
        <taxon>Fungi</taxon>
        <taxon>Dikarya</taxon>
        <taxon>Ascomycota</taxon>
        <taxon>Taphrinomycotina</taxon>
        <taxon>Schizosaccharomycetes</taxon>
        <taxon>Schizosaccharomycetales</taxon>
        <taxon>Schizosaccharomycetaceae</taxon>
        <taxon>Schizosaccharomyces</taxon>
    </lineage>
</organism>
<dbReference type="EC" id="2.7.11.1" evidence="1"/>
<dbReference type="Pfam" id="PF00069">
    <property type="entry name" value="Pkinase"/>
    <property type="match status" value="1"/>
</dbReference>
<dbReference type="PROSITE" id="PS50011">
    <property type="entry name" value="PROTEIN_KINASE_DOM"/>
    <property type="match status" value="1"/>
</dbReference>
<dbReference type="JaponicusDB" id="SJAG_00963">
    <property type="gene designation" value="ppk8"/>
</dbReference>
<keyword evidence="6" id="KW-0067">ATP-binding</keyword>
<feature type="compositionally biased region" description="Polar residues" evidence="9">
    <location>
        <begin position="74"/>
        <end position="95"/>
    </location>
</feature>
<sequence length="492" mass="55913">MTPSYDRDGVIDRSGGALHDNSAPIILMNSSSSSGSSDDRSSPTTIRRHVSFRTAVGTTSSSLPRGSPGFVSLPDTSLASDPYNNPYSRINRNSPPSDPREIPPQFHFKKISHSRSVSSFRNLMLEQRNQRDFLLVDDVEETKRKGDKSPTKERSSLHIRQGSLDLVRVLNPWSSSKKKRELRKVKSSQEVALRQQVSRVPTKYGYVEELIGEGAEGHVYTIATPNEKGIKYVAKQYRQRMPGEGEREYAKRATAEFNICSTLHHPSIIRVYDVLVLNKKYYQIMEYTPYDLFTLVKENQLSNEDKLVLFRQLVASVAYLHSVGLAHRDIKLDNLMLDQKCNLKLIDFGSAFVFQYPFESSAVQARGLIGSEPYLPPEVFQHYSYDARGIDVWSCAIVFCCLMLLRFPWKTPKMTDRSYRNFMEQSKLDPSHVKLLDSLPTDSRPIIKRMLQPNPKDRCSIQEVYESEWVQGIPATLAVSKNTDPSIYAATP</sequence>
<keyword evidence="5 11" id="KW-0418">Kinase</keyword>
<reference evidence="11 13" key="1">
    <citation type="journal article" date="2011" name="Science">
        <title>Comparative functional genomics of the fission yeasts.</title>
        <authorList>
            <person name="Rhind N."/>
            <person name="Chen Z."/>
            <person name="Yassour M."/>
            <person name="Thompson D.A."/>
            <person name="Haas B.J."/>
            <person name="Habib N."/>
            <person name="Wapinski I."/>
            <person name="Roy S."/>
            <person name="Lin M.F."/>
            <person name="Heiman D.I."/>
            <person name="Young S.K."/>
            <person name="Furuya K."/>
            <person name="Guo Y."/>
            <person name="Pidoux A."/>
            <person name="Chen H.M."/>
            <person name="Robbertse B."/>
            <person name="Goldberg J.M."/>
            <person name="Aoki K."/>
            <person name="Bayne E.H."/>
            <person name="Berlin A.M."/>
            <person name="Desjardins C.A."/>
            <person name="Dobbs E."/>
            <person name="Dukaj L."/>
            <person name="Fan L."/>
            <person name="FitzGerald M.G."/>
            <person name="French C."/>
            <person name="Gujja S."/>
            <person name="Hansen K."/>
            <person name="Keifenheim D."/>
            <person name="Levin J.Z."/>
            <person name="Mosher R.A."/>
            <person name="Mueller C.A."/>
            <person name="Pfiffner J."/>
            <person name="Priest M."/>
            <person name="Russ C."/>
            <person name="Smialowska A."/>
            <person name="Swoboda P."/>
            <person name="Sykes S.M."/>
            <person name="Vaughn M."/>
            <person name="Vengrova S."/>
            <person name="Yoder R."/>
            <person name="Zeng Q."/>
            <person name="Allshire R."/>
            <person name="Baulcombe D."/>
            <person name="Birren B.W."/>
            <person name="Brown W."/>
            <person name="Ekwall K."/>
            <person name="Kellis M."/>
            <person name="Leatherwood J."/>
            <person name="Levin H."/>
            <person name="Margalit H."/>
            <person name="Martienssen R."/>
            <person name="Nieduszynski C.A."/>
            <person name="Spatafora J.W."/>
            <person name="Friedman N."/>
            <person name="Dalgaard J.Z."/>
            <person name="Baumann P."/>
            <person name="Niki H."/>
            <person name="Regev A."/>
            <person name="Nusbaum C."/>
        </authorList>
    </citation>
    <scope>NUCLEOTIDE SEQUENCE [LARGE SCALE GENOMIC DNA]</scope>
    <source>
        <strain evidence="13">yFS275 / FY16936</strain>
    </source>
</reference>
<dbReference type="PANTHER" id="PTHR24343:SF137">
    <property type="entry name" value="SERINE_THREONINE-PROTEIN KINASE HRK1"/>
    <property type="match status" value="1"/>
</dbReference>
<keyword evidence="3" id="KW-0808">Transferase</keyword>
<dbReference type="OMA" id="PIEINCC"/>
<comment type="catalytic activity">
    <reaction evidence="7">
        <text>L-threonyl-[protein] + ATP = O-phospho-L-threonyl-[protein] + ADP + H(+)</text>
        <dbReference type="Rhea" id="RHEA:46608"/>
        <dbReference type="Rhea" id="RHEA-COMP:11060"/>
        <dbReference type="Rhea" id="RHEA-COMP:11605"/>
        <dbReference type="ChEBI" id="CHEBI:15378"/>
        <dbReference type="ChEBI" id="CHEBI:30013"/>
        <dbReference type="ChEBI" id="CHEBI:30616"/>
        <dbReference type="ChEBI" id="CHEBI:61977"/>
        <dbReference type="ChEBI" id="CHEBI:456216"/>
        <dbReference type="EC" id="2.7.11.1"/>
    </reaction>
</comment>
<dbReference type="EMBL" id="KE651166">
    <property type="protein sequence ID" value="EEB05937.1"/>
    <property type="molecule type" value="Genomic_DNA"/>
</dbReference>
<dbReference type="InterPro" id="IPR008271">
    <property type="entry name" value="Ser/Thr_kinase_AS"/>
</dbReference>
<name>B6JX36_SCHJY</name>
<dbReference type="GO" id="GO:0045719">
    <property type="term" value="P:negative regulation of glycogen biosynthetic process"/>
    <property type="evidence" value="ECO:0000318"/>
    <property type="project" value="GO_Central"/>
</dbReference>
<evidence type="ECO:0000256" key="2">
    <source>
        <dbReference type="ARBA" id="ARBA00022527"/>
    </source>
</evidence>
<evidence type="ECO:0000313" key="11">
    <source>
        <dbReference type="EMBL" id="EEB05937.1"/>
    </source>
</evidence>
<dbReference type="InterPro" id="IPR000719">
    <property type="entry name" value="Prot_kinase_dom"/>
</dbReference>
<dbReference type="HOGENOM" id="CLU_554502_0_0_1"/>
<evidence type="ECO:0000256" key="7">
    <source>
        <dbReference type="ARBA" id="ARBA00047899"/>
    </source>
</evidence>
<proteinExistence type="predicted"/>
<dbReference type="Proteomes" id="UP000001744">
    <property type="component" value="Unassembled WGS sequence"/>
</dbReference>
<keyword evidence="4" id="KW-0547">Nucleotide-binding</keyword>
<evidence type="ECO:0000313" key="12">
    <source>
        <dbReference type="JaponicusDB" id="SJAG_00963"/>
    </source>
</evidence>
<feature type="compositionally biased region" description="Basic and acidic residues" evidence="9">
    <location>
        <begin position="1"/>
        <end position="11"/>
    </location>
</feature>
<evidence type="ECO:0000256" key="1">
    <source>
        <dbReference type="ARBA" id="ARBA00012513"/>
    </source>
</evidence>
<evidence type="ECO:0000256" key="3">
    <source>
        <dbReference type="ARBA" id="ARBA00022679"/>
    </source>
</evidence>
<feature type="region of interest" description="Disordered" evidence="9">
    <location>
        <begin position="1"/>
        <end position="104"/>
    </location>
</feature>
<evidence type="ECO:0000256" key="9">
    <source>
        <dbReference type="SAM" id="MobiDB-lite"/>
    </source>
</evidence>
<protein>
    <recommendedName>
        <fullName evidence="1">non-specific serine/threonine protein kinase</fullName>
        <ecNumber evidence="1">2.7.11.1</ecNumber>
    </recommendedName>
</protein>